<dbReference type="NCBIfam" id="TIGR02234">
    <property type="entry name" value="trp_oprn_chp"/>
    <property type="match status" value="1"/>
</dbReference>
<feature type="transmembrane region" description="Helical" evidence="2">
    <location>
        <begin position="65"/>
        <end position="85"/>
    </location>
</feature>
<keyword evidence="2" id="KW-0812">Transmembrane</keyword>
<dbReference type="AlphaFoldDB" id="A0A7D7LW34"/>
<evidence type="ECO:0000313" key="3">
    <source>
        <dbReference type="EMBL" id="QMT00094.1"/>
    </source>
</evidence>
<sequence length="271" mass="27947">MSYSDADLEAIRRKSVRRLQIVAALLMAAAAAAFWGASRMTWATISAEDGLSPQRAFEVNGADWSPWLTPLALVYLAGIAAALLVRGWALRIVALLVAAGGVLAAFPAISLVVGGADSDYAADAGSIPDRYVVIYIDTNSLAAIVVLVGTVCAVAAAVTLLRVVKGATTSSSSKYTTPAARREELETEIFADYERRKAAGSVADTPSAGVDGNGERTADSNGDRAAGGDGHAPDANERMMWDALDTGIDPTDSGTPDSDTSGPDTPGSGDR</sequence>
<keyword evidence="2" id="KW-0472">Membrane</keyword>
<feature type="transmembrane region" description="Helical" evidence="2">
    <location>
        <begin position="92"/>
        <end position="113"/>
    </location>
</feature>
<evidence type="ECO:0000256" key="1">
    <source>
        <dbReference type="SAM" id="MobiDB-lite"/>
    </source>
</evidence>
<dbReference type="Proteomes" id="UP000515663">
    <property type="component" value="Chromosome"/>
</dbReference>
<evidence type="ECO:0000313" key="4">
    <source>
        <dbReference type="Proteomes" id="UP000515663"/>
    </source>
</evidence>
<reference evidence="4" key="1">
    <citation type="submission" date="2020-07" db="EMBL/GenBank/DDBJ databases">
        <title>novel species isolated from the respiratory tract of Marmot.</title>
        <authorList>
            <person name="Zhang G."/>
        </authorList>
    </citation>
    <scope>NUCLEOTIDE SEQUENCE [LARGE SCALE GENOMIC DNA]</scope>
    <source>
        <strain evidence="4">686</strain>
    </source>
</reference>
<evidence type="ECO:0000256" key="2">
    <source>
        <dbReference type="SAM" id="Phobius"/>
    </source>
</evidence>
<dbReference type="EMBL" id="CP059491">
    <property type="protein sequence ID" value="QMT00094.1"/>
    <property type="molecule type" value="Genomic_DNA"/>
</dbReference>
<keyword evidence="4" id="KW-1185">Reference proteome</keyword>
<accession>A0A7D7LW34</accession>
<gene>
    <name evidence="3" type="ORF">H1R19_14225</name>
</gene>
<dbReference type="Pfam" id="PF09534">
    <property type="entry name" value="Trp_oprn_chp"/>
    <property type="match status" value="1"/>
</dbReference>
<feature type="region of interest" description="Disordered" evidence="1">
    <location>
        <begin position="198"/>
        <end position="271"/>
    </location>
</feature>
<dbReference type="KEGG" id="gji:H1R19_14225"/>
<keyword evidence="2" id="KW-1133">Transmembrane helix</keyword>
<feature type="transmembrane region" description="Helical" evidence="2">
    <location>
        <begin position="141"/>
        <end position="164"/>
    </location>
</feature>
<feature type="compositionally biased region" description="Basic and acidic residues" evidence="1">
    <location>
        <begin position="213"/>
        <end position="222"/>
    </location>
</feature>
<dbReference type="InterPro" id="IPR011746">
    <property type="entry name" value="Trp_synth-assoc_CHP"/>
</dbReference>
<organism evidence="3 4">
    <name type="scientific">Gordonia jinghuaiqii</name>
    <dbReference type="NCBI Taxonomy" id="2758710"/>
    <lineage>
        <taxon>Bacteria</taxon>
        <taxon>Bacillati</taxon>
        <taxon>Actinomycetota</taxon>
        <taxon>Actinomycetes</taxon>
        <taxon>Mycobacteriales</taxon>
        <taxon>Gordoniaceae</taxon>
        <taxon>Gordonia</taxon>
    </lineage>
</organism>
<feature type="compositionally biased region" description="Low complexity" evidence="1">
    <location>
        <begin position="249"/>
        <end position="271"/>
    </location>
</feature>
<feature type="transmembrane region" description="Helical" evidence="2">
    <location>
        <begin position="21"/>
        <end position="45"/>
    </location>
</feature>
<dbReference type="InterPro" id="IPR019051">
    <property type="entry name" value="Trp_biosyn_TM_oprn/chp"/>
</dbReference>
<protein>
    <submittedName>
        <fullName evidence="3">TIGR02234 family membrane protein</fullName>
    </submittedName>
</protein>
<name>A0A7D7LW34_9ACTN</name>
<proteinExistence type="predicted"/>
<feature type="compositionally biased region" description="Basic and acidic residues" evidence="1">
    <location>
        <begin position="231"/>
        <end position="240"/>
    </location>
</feature>